<feature type="transmembrane region" description="Helical" evidence="2">
    <location>
        <begin position="42"/>
        <end position="74"/>
    </location>
</feature>
<dbReference type="EMBL" id="NOVD01000031">
    <property type="protein sequence ID" value="PCK24379.1"/>
    <property type="molecule type" value="Genomic_DNA"/>
</dbReference>
<keyword evidence="2" id="KW-0812">Transmembrane</keyword>
<gene>
    <name evidence="3" type="ORF">CHR55_26175</name>
</gene>
<organism evidence="3 4">
    <name type="scientific">Rhodococcus qingshengii</name>
    <dbReference type="NCBI Taxonomy" id="334542"/>
    <lineage>
        <taxon>Bacteria</taxon>
        <taxon>Bacillati</taxon>
        <taxon>Actinomycetota</taxon>
        <taxon>Actinomycetes</taxon>
        <taxon>Mycobacteriales</taxon>
        <taxon>Nocardiaceae</taxon>
        <taxon>Rhodococcus</taxon>
        <taxon>Rhodococcus erythropolis group</taxon>
    </lineage>
</organism>
<accession>A0A2A5J5A9</accession>
<proteinExistence type="predicted"/>
<evidence type="ECO:0000313" key="4">
    <source>
        <dbReference type="Proteomes" id="UP000230886"/>
    </source>
</evidence>
<keyword evidence="2" id="KW-1133">Transmembrane helix</keyword>
<evidence type="ECO:0000256" key="1">
    <source>
        <dbReference type="SAM" id="MobiDB-lite"/>
    </source>
</evidence>
<feature type="region of interest" description="Disordered" evidence="1">
    <location>
        <begin position="265"/>
        <end position="292"/>
    </location>
</feature>
<keyword evidence="2" id="KW-0472">Membrane</keyword>
<dbReference type="AlphaFoldDB" id="A0A2A5J5A9"/>
<name>A0A2A5J5A9_RHOSG</name>
<sequence length="292" mass="31509">MNRNHTWNVLVNPDRVDHPIDRRYARLSGVHDRFDTYLFTAAVIWAAISAGILSLLVPAVVAAPIMAIITIAAVHAARVKYRAKLGEARAAARELDDTTGPIEITRSSILDPVLRSHADRAVTAQSRIIGSVAYQYGSLGDQEPIARNVAVTTWRAVSTAAALDKTLIARANLSATLNDRQIPLEAVELESRNAELSITARQTSIDTATSELVTLAEKVTELDSRLLTPAAREHLRSLVDTPPTTASGGDELAARISAAHQVLDAGGSTPQSLPLRQSKRPAQHRYLWSSPG</sequence>
<protein>
    <submittedName>
        <fullName evidence="3">Uncharacterized protein</fullName>
    </submittedName>
</protein>
<reference evidence="3 4" key="1">
    <citation type="submission" date="2017-07" db="EMBL/GenBank/DDBJ databases">
        <title>Draft sequence of Rhodococcus enclensis 23b-28.</title>
        <authorList>
            <person name="Besaury L."/>
            <person name="Sancelme M."/>
            <person name="Amato P."/>
            <person name="Lallement A."/>
            <person name="Delort A.-M."/>
        </authorList>
    </citation>
    <scope>NUCLEOTIDE SEQUENCE [LARGE SCALE GENOMIC DNA]</scope>
    <source>
        <strain evidence="3 4">23b-28</strain>
    </source>
</reference>
<evidence type="ECO:0000313" key="3">
    <source>
        <dbReference type="EMBL" id="PCK24379.1"/>
    </source>
</evidence>
<comment type="caution">
    <text evidence="3">The sequence shown here is derived from an EMBL/GenBank/DDBJ whole genome shotgun (WGS) entry which is preliminary data.</text>
</comment>
<dbReference type="RefSeq" id="WP_099698415.1">
    <property type="nucleotide sequence ID" value="NZ_NOVD01000031.1"/>
</dbReference>
<evidence type="ECO:0000256" key="2">
    <source>
        <dbReference type="SAM" id="Phobius"/>
    </source>
</evidence>
<dbReference type="Proteomes" id="UP000230886">
    <property type="component" value="Unassembled WGS sequence"/>
</dbReference>